<dbReference type="Proteomes" id="UP000011518">
    <property type="component" value="Unassembled WGS sequence"/>
</dbReference>
<keyword evidence="4" id="KW-1003">Cell membrane</keyword>
<dbReference type="InterPro" id="IPR001734">
    <property type="entry name" value="Na/solute_symporter"/>
</dbReference>
<comment type="similarity">
    <text evidence="2 13">Belongs to the sodium:solute symporter (SSF) (TC 2.A.21) family.</text>
</comment>
<proteinExistence type="inferred from homology"/>
<keyword evidence="5" id="KW-0762">Sugar transport</keyword>
<dbReference type="Pfam" id="PF00474">
    <property type="entry name" value="SSF"/>
    <property type="match status" value="1"/>
</dbReference>
<evidence type="ECO:0000256" key="4">
    <source>
        <dbReference type="ARBA" id="ARBA00022475"/>
    </source>
</evidence>
<keyword evidence="6 14" id="KW-0812">Transmembrane</keyword>
<feature type="transmembrane region" description="Helical" evidence="14">
    <location>
        <begin position="192"/>
        <end position="215"/>
    </location>
</feature>
<dbReference type="Gene3D" id="1.20.1730.10">
    <property type="entry name" value="Sodium/glucose cotransporter"/>
    <property type="match status" value="2"/>
</dbReference>
<reference evidence="16" key="1">
    <citation type="submission" date="2012-07" db="EMBL/GenBank/DDBJ databases">
        <title>Genome of the Chinese tree shrew, a rising model animal genetically related to primates.</title>
        <authorList>
            <person name="Zhang G."/>
            <person name="Fan Y."/>
            <person name="Yao Y."/>
            <person name="Huang Z."/>
        </authorList>
    </citation>
    <scope>NUCLEOTIDE SEQUENCE [LARGE SCALE GENOMIC DNA]</scope>
</reference>
<dbReference type="STRING" id="246437.L9KIN7"/>
<comment type="subcellular location">
    <subcellularLocation>
        <location evidence="1">Apical cell membrane</location>
        <topology evidence="1">Multi-pass membrane protein</topology>
    </subcellularLocation>
</comment>
<evidence type="ECO:0000256" key="10">
    <source>
        <dbReference type="ARBA" id="ARBA00023136"/>
    </source>
</evidence>
<evidence type="ECO:0000256" key="6">
    <source>
        <dbReference type="ARBA" id="ARBA00022692"/>
    </source>
</evidence>
<protein>
    <submittedName>
        <fullName evidence="15">Sodium/glucose cotransporter 5</fullName>
    </submittedName>
</protein>
<dbReference type="PROSITE" id="PS50283">
    <property type="entry name" value="NA_SOLUT_SYMP_3"/>
    <property type="match status" value="1"/>
</dbReference>
<keyword evidence="16" id="KW-1185">Reference proteome</keyword>
<keyword evidence="3" id="KW-0813">Transport</keyword>
<dbReference type="PANTHER" id="PTHR11819">
    <property type="entry name" value="SOLUTE CARRIER FAMILY 5"/>
    <property type="match status" value="1"/>
</dbReference>
<evidence type="ECO:0000256" key="1">
    <source>
        <dbReference type="ARBA" id="ARBA00004424"/>
    </source>
</evidence>
<keyword evidence="11" id="KW-0325">Glycoprotein</keyword>
<evidence type="ECO:0000313" key="15">
    <source>
        <dbReference type="EMBL" id="ELW62596.1"/>
    </source>
</evidence>
<keyword evidence="12" id="KW-0739">Sodium transport</keyword>
<evidence type="ECO:0000256" key="9">
    <source>
        <dbReference type="ARBA" id="ARBA00023065"/>
    </source>
</evidence>
<dbReference type="InterPro" id="IPR038377">
    <property type="entry name" value="Na/Glc_symporter_sf"/>
</dbReference>
<evidence type="ECO:0000256" key="11">
    <source>
        <dbReference type="ARBA" id="ARBA00023180"/>
    </source>
</evidence>
<reference evidence="16" key="2">
    <citation type="journal article" date="2013" name="Nat. Commun.">
        <title>Genome of the Chinese tree shrew.</title>
        <authorList>
            <person name="Fan Y."/>
            <person name="Huang Z.Y."/>
            <person name="Cao C.C."/>
            <person name="Chen C.S."/>
            <person name="Chen Y.X."/>
            <person name="Fan D.D."/>
            <person name="He J."/>
            <person name="Hou H.L."/>
            <person name="Hu L."/>
            <person name="Hu X.T."/>
            <person name="Jiang X.T."/>
            <person name="Lai R."/>
            <person name="Lang Y.S."/>
            <person name="Liang B."/>
            <person name="Liao S.G."/>
            <person name="Mu D."/>
            <person name="Ma Y.Y."/>
            <person name="Niu Y.Y."/>
            <person name="Sun X.Q."/>
            <person name="Xia J.Q."/>
            <person name="Xiao J."/>
            <person name="Xiong Z.Q."/>
            <person name="Xu L."/>
            <person name="Yang L."/>
            <person name="Zhang Y."/>
            <person name="Zhao W."/>
            <person name="Zhao X.D."/>
            <person name="Zheng Y.T."/>
            <person name="Zhou J.M."/>
            <person name="Zhu Y.B."/>
            <person name="Zhang G.J."/>
            <person name="Wang J."/>
            <person name="Yao Y.G."/>
        </authorList>
    </citation>
    <scope>NUCLEOTIDE SEQUENCE [LARGE SCALE GENOMIC DNA]</scope>
</reference>
<sequence>MAAAPAVYDVGCVVPSECLRACGAEIGCSNIAYPKLVMELMPVGLRGLMIAVMMAALMSSLTSIFNSSSTLFTMDLWQRLRPRAGERELLLGAFWGLMAGLAVGATRLVLEFLHPAPLCGEPDLRPALLRSIHYLHFAVALFALSGAIVVAGSLLTPPPQDDQIENLTWWTLAWDLPLGAKGDSQTPRKRAFWARVCGANAILLMCVNIFFYAYFA</sequence>
<dbReference type="PANTHER" id="PTHR11819:SF128">
    <property type="entry name" value="SODIUM_MANNOSE COTRANSPORTER SLC5A10"/>
    <property type="match status" value="1"/>
</dbReference>
<dbReference type="GO" id="GO:0016324">
    <property type="term" value="C:apical plasma membrane"/>
    <property type="evidence" value="ECO:0007669"/>
    <property type="project" value="UniProtKB-SubCell"/>
</dbReference>
<evidence type="ECO:0000256" key="5">
    <source>
        <dbReference type="ARBA" id="ARBA00022597"/>
    </source>
</evidence>
<accession>L9KIN7</accession>
<organism evidence="15 16">
    <name type="scientific">Tupaia chinensis</name>
    <name type="common">Chinese tree shrew</name>
    <name type="synonym">Tupaia belangeri chinensis</name>
    <dbReference type="NCBI Taxonomy" id="246437"/>
    <lineage>
        <taxon>Eukaryota</taxon>
        <taxon>Metazoa</taxon>
        <taxon>Chordata</taxon>
        <taxon>Craniata</taxon>
        <taxon>Vertebrata</taxon>
        <taxon>Euteleostomi</taxon>
        <taxon>Mammalia</taxon>
        <taxon>Eutheria</taxon>
        <taxon>Euarchontoglires</taxon>
        <taxon>Scandentia</taxon>
        <taxon>Tupaiidae</taxon>
        <taxon>Tupaia</taxon>
    </lineage>
</organism>
<keyword evidence="9" id="KW-0406">Ion transport</keyword>
<evidence type="ECO:0000256" key="2">
    <source>
        <dbReference type="ARBA" id="ARBA00006434"/>
    </source>
</evidence>
<dbReference type="GO" id="GO:0005412">
    <property type="term" value="F:D-glucose:sodium symporter activity"/>
    <property type="evidence" value="ECO:0007669"/>
    <property type="project" value="TreeGrafter"/>
</dbReference>
<evidence type="ECO:0000256" key="13">
    <source>
        <dbReference type="RuleBase" id="RU362091"/>
    </source>
</evidence>
<feature type="transmembrane region" description="Helical" evidence="14">
    <location>
        <begin position="48"/>
        <end position="68"/>
    </location>
</feature>
<feature type="transmembrane region" description="Helical" evidence="14">
    <location>
        <begin position="133"/>
        <end position="155"/>
    </location>
</feature>
<keyword evidence="8" id="KW-0915">Sodium</keyword>
<keyword evidence="10 14" id="KW-0472">Membrane</keyword>
<dbReference type="InParanoid" id="L9KIN7"/>
<evidence type="ECO:0000256" key="14">
    <source>
        <dbReference type="SAM" id="Phobius"/>
    </source>
</evidence>
<evidence type="ECO:0000256" key="7">
    <source>
        <dbReference type="ARBA" id="ARBA00022989"/>
    </source>
</evidence>
<evidence type="ECO:0000256" key="8">
    <source>
        <dbReference type="ARBA" id="ARBA00023053"/>
    </source>
</evidence>
<evidence type="ECO:0000256" key="3">
    <source>
        <dbReference type="ARBA" id="ARBA00022448"/>
    </source>
</evidence>
<evidence type="ECO:0000313" key="16">
    <source>
        <dbReference type="Proteomes" id="UP000011518"/>
    </source>
</evidence>
<name>L9KIN7_TUPCH</name>
<dbReference type="EMBL" id="KB320809">
    <property type="protein sequence ID" value="ELW62596.1"/>
    <property type="molecule type" value="Genomic_DNA"/>
</dbReference>
<gene>
    <name evidence="15" type="ORF">TREES_T100007805</name>
</gene>
<evidence type="ECO:0000256" key="12">
    <source>
        <dbReference type="ARBA" id="ARBA00023201"/>
    </source>
</evidence>
<keyword evidence="7 14" id="KW-1133">Transmembrane helix</keyword>
<dbReference type="AlphaFoldDB" id="L9KIN7"/>
<feature type="transmembrane region" description="Helical" evidence="14">
    <location>
        <begin position="89"/>
        <end position="113"/>
    </location>
</feature>
<dbReference type="eggNOG" id="KOG2349">
    <property type="taxonomic scope" value="Eukaryota"/>
</dbReference>